<reference evidence="1 2" key="1">
    <citation type="submission" date="2018-10" db="EMBL/GenBank/DDBJ databases">
        <title>A high-quality apple genome assembly.</title>
        <authorList>
            <person name="Hu J."/>
        </authorList>
    </citation>
    <scope>NUCLEOTIDE SEQUENCE [LARGE SCALE GENOMIC DNA]</scope>
    <source>
        <strain evidence="2">cv. HFTH1</strain>
        <tissue evidence="1">Young leaf</tissue>
    </source>
</reference>
<dbReference type="AlphaFoldDB" id="A0A498IL77"/>
<name>A0A498IL77_MALDO</name>
<protein>
    <submittedName>
        <fullName evidence="1">Uncharacterized protein</fullName>
    </submittedName>
</protein>
<dbReference type="EMBL" id="RDQH01000337">
    <property type="protein sequence ID" value="RXH84308.1"/>
    <property type="molecule type" value="Genomic_DNA"/>
</dbReference>
<organism evidence="1 2">
    <name type="scientific">Malus domestica</name>
    <name type="common">Apple</name>
    <name type="synonym">Pyrus malus</name>
    <dbReference type="NCBI Taxonomy" id="3750"/>
    <lineage>
        <taxon>Eukaryota</taxon>
        <taxon>Viridiplantae</taxon>
        <taxon>Streptophyta</taxon>
        <taxon>Embryophyta</taxon>
        <taxon>Tracheophyta</taxon>
        <taxon>Spermatophyta</taxon>
        <taxon>Magnoliopsida</taxon>
        <taxon>eudicotyledons</taxon>
        <taxon>Gunneridae</taxon>
        <taxon>Pentapetalae</taxon>
        <taxon>rosids</taxon>
        <taxon>fabids</taxon>
        <taxon>Rosales</taxon>
        <taxon>Rosaceae</taxon>
        <taxon>Amygdaloideae</taxon>
        <taxon>Maleae</taxon>
        <taxon>Malus</taxon>
    </lineage>
</organism>
<gene>
    <name evidence="1" type="ORF">DVH24_027207</name>
</gene>
<comment type="caution">
    <text evidence="1">The sequence shown here is derived from an EMBL/GenBank/DDBJ whole genome shotgun (WGS) entry which is preliminary data.</text>
</comment>
<dbReference type="PANTHER" id="PTHR37235">
    <property type="entry name" value="ZINC METALLOPROTEINASE AUREOLYSIN"/>
    <property type="match status" value="1"/>
</dbReference>
<evidence type="ECO:0000313" key="2">
    <source>
        <dbReference type="Proteomes" id="UP000290289"/>
    </source>
</evidence>
<dbReference type="PANTHER" id="PTHR37235:SF2">
    <property type="entry name" value="OS05G0371500 PROTEIN"/>
    <property type="match status" value="1"/>
</dbReference>
<evidence type="ECO:0000313" key="1">
    <source>
        <dbReference type="EMBL" id="RXH84308.1"/>
    </source>
</evidence>
<accession>A0A498IL77</accession>
<keyword evidence="2" id="KW-1185">Reference proteome</keyword>
<sequence length="63" mass="7199">MDAKRKKFAAFRVGELINLRLTRWPDTDRAEAGARPLGIIEHKFSAEETSKANTTVQRAVENW</sequence>
<dbReference type="Proteomes" id="UP000290289">
    <property type="component" value="Chromosome 11"/>
</dbReference>
<proteinExistence type="predicted"/>